<reference evidence="1 2" key="1">
    <citation type="submission" date="2018-04" db="EMBL/GenBank/DDBJ databases">
        <title>Bordetella sp. HZ20 isolated from seawater.</title>
        <authorList>
            <person name="Sun C."/>
        </authorList>
    </citation>
    <scope>NUCLEOTIDE SEQUENCE [LARGE SCALE GENOMIC DNA]</scope>
    <source>
        <strain evidence="1 2">HZ20</strain>
    </source>
</reference>
<gene>
    <name evidence="1" type="ORF">DBV39_16495</name>
</gene>
<dbReference type="EMBL" id="CP028901">
    <property type="protein sequence ID" value="AWB35063.1"/>
    <property type="molecule type" value="Genomic_DNA"/>
</dbReference>
<protein>
    <submittedName>
        <fullName evidence="1">Uncharacterized protein</fullName>
    </submittedName>
</protein>
<organism evidence="1 2">
    <name type="scientific">Orrella marina</name>
    <dbReference type="NCBI Taxonomy" id="2163011"/>
    <lineage>
        <taxon>Bacteria</taxon>
        <taxon>Pseudomonadati</taxon>
        <taxon>Pseudomonadota</taxon>
        <taxon>Betaproteobacteria</taxon>
        <taxon>Burkholderiales</taxon>
        <taxon>Alcaligenaceae</taxon>
        <taxon>Orrella</taxon>
    </lineage>
</organism>
<evidence type="ECO:0000313" key="1">
    <source>
        <dbReference type="EMBL" id="AWB35063.1"/>
    </source>
</evidence>
<name>A0A2R4XMN6_9BURK</name>
<dbReference type="KEGG" id="boz:DBV39_16495"/>
<dbReference type="AlphaFoldDB" id="A0A2R4XMN6"/>
<evidence type="ECO:0000313" key="2">
    <source>
        <dbReference type="Proteomes" id="UP000244571"/>
    </source>
</evidence>
<proteinExistence type="predicted"/>
<sequence>MWDAQNIEGQVQMFLATMKSCRVWGRTLILLAAVALAGCYPEYNWREIPVADGLAVAAFPAKVNGQSRTITLAGVDMEFTVESAWVDSSIFALGYARLPADLSPGTRAAIRLEMTESLFRSLGEQPGKQALKGETFVVVSQQSASPLRVVGRIVEHRDIIVRMMASGPEQELSEQIGREFTGSLSLR</sequence>
<keyword evidence="2" id="KW-1185">Reference proteome</keyword>
<dbReference type="Proteomes" id="UP000244571">
    <property type="component" value="Chromosome"/>
</dbReference>
<accession>A0A2R4XMN6</accession>